<dbReference type="Gene3D" id="3.50.50.60">
    <property type="entry name" value="FAD/NAD(P)-binding domain"/>
    <property type="match status" value="1"/>
</dbReference>
<dbReference type="Proteomes" id="UP000809440">
    <property type="component" value="Unassembled WGS sequence"/>
</dbReference>
<comment type="caution">
    <text evidence="3">The sequence shown here is derived from an EMBL/GenBank/DDBJ whole genome shotgun (WGS) entry which is preliminary data.</text>
</comment>
<dbReference type="EMBL" id="JAFBXF010000032">
    <property type="protein sequence ID" value="MBM2419876.1"/>
    <property type="molecule type" value="Genomic_DNA"/>
</dbReference>
<dbReference type="PANTHER" id="PTHR13847:SF281">
    <property type="entry name" value="FAD DEPENDENT OXIDOREDUCTASE DOMAIN-CONTAINING PROTEIN"/>
    <property type="match status" value="1"/>
</dbReference>
<feature type="domain" description="FAD dependent oxidoreductase" evidence="2">
    <location>
        <begin position="32"/>
        <end position="379"/>
    </location>
</feature>
<evidence type="ECO:0000313" key="6">
    <source>
        <dbReference type="Proteomes" id="UP000809440"/>
    </source>
</evidence>
<evidence type="ECO:0000256" key="1">
    <source>
        <dbReference type="ARBA" id="ARBA00023002"/>
    </source>
</evidence>
<sequence>MSHTPVATEPPYALSAPVAPKTQPLDGNLIVDVALVGAGFSGTIAALDLARRGVCVALIEAGQIGQGGSGRNHGQCIPVFGYLDQNDLPPEGFALLRDAGRRVFDQIAELRINCEPVQKGWLQAAKDPAGLARAKALHAKYTAIGKSGAFLGPEDVTALSGSSGFLGGWLHRDGGHLNPLAYVRGLARAALEAGAQIHTETPLVGLTRTVGGLWDIATPSGTITARKVGLTTNAYSSAAIPDRMRKSIVPMTSYAIASEPLNTAQRANVLPSGVNFCDTQRDPMFFRVDAAGRIITGGLVELRRGRFSTPTFAEAERRLNRLYPVLNGPTWSHHWTGTVGISAQQRPAIFELADGLWGLVGYSGRGVPTSAVLGSAFAATLVDPAEGGRLWPADPPSRIPFARTIGLAVQNLRGPMNKMRDRLA</sequence>
<evidence type="ECO:0000313" key="3">
    <source>
        <dbReference type="EMBL" id="MBM2415202.1"/>
    </source>
</evidence>
<dbReference type="InterPro" id="IPR036188">
    <property type="entry name" value="FAD/NAD-bd_sf"/>
</dbReference>
<reference evidence="3 6" key="1">
    <citation type="submission" date="2021-01" db="EMBL/GenBank/DDBJ databases">
        <title>Diatom-associated Roseobacters Show Island Model of Population Structure.</title>
        <authorList>
            <person name="Qu L."/>
            <person name="Feng X."/>
            <person name="Chen Y."/>
            <person name="Li L."/>
            <person name="Wang X."/>
            <person name="Hu Z."/>
            <person name="Wang H."/>
            <person name="Luo H."/>
        </authorList>
    </citation>
    <scope>NUCLEOTIDE SEQUENCE</scope>
    <source>
        <strain evidence="4 6">CC28-63</strain>
        <strain evidence="3">CC28-69</strain>
    </source>
</reference>
<dbReference type="GO" id="GO:0005737">
    <property type="term" value="C:cytoplasm"/>
    <property type="evidence" value="ECO:0007669"/>
    <property type="project" value="TreeGrafter"/>
</dbReference>
<protein>
    <submittedName>
        <fullName evidence="3">FAD-binding oxidoreductase</fullName>
    </submittedName>
</protein>
<organism evidence="3 5">
    <name type="scientific">Marivita cryptomonadis</name>
    <dbReference type="NCBI Taxonomy" id="505252"/>
    <lineage>
        <taxon>Bacteria</taxon>
        <taxon>Pseudomonadati</taxon>
        <taxon>Pseudomonadota</taxon>
        <taxon>Alphaproteobacteria</taxon>
        <taxon>Rhodobacterales</taxon>
        <taxon>Roseobacteraceae</taxon>
        <taxon>Marivita</taxon>
    </lineage>
</organism>
<accession>A0A9Q2NZQ5</accession>
<dbReference type="EMBL" id="JAFBXE010000032">
    <property type="protein sequence ID" value="MBM2415202.1"/>
    <property type="molecule type" value="Genomic_DNA"/>
</dbReference>
<dbReference type="RefSeq" id="WP_085633714.1">
    <property type="nucleotide sequence ID" value="NZ_JAFBWU010000032.1"/>
</dbReference>
<proteinExistence type="predicted"/>
<gene>
    <name evidence="3" type="ORF">JQX41_23105</name>
    <name evidence="4" type="ORF">JQX48_23140</name>
</gene>
<keyword evidence="6" id="KW-1185">Reference proteome</keyword>
<dbReference type="InterPro" id="IPR006076">
    <property type="entry name" value="FAD-dep_OxRdtase"/>
</dbReference>
<dbReference type="GeneID" id="62643362"/>
<evidence type="ECO:0000313" key="5">
    <source>
        <dbReference type="Proteomes" id="UP000755667"/>
    </source>
</evidence>
<dbReference type="Pfam" id="PF01266">
    <property type="entry name" value="DAO"/>
    <property type="match status" value="1"/>
</dbReference>
<keyword evidence="1" id="KW-0560">Oxidoreductase</keyword>
<dbReference type="Proteomes" id="UP000755667">
    <property type="component" value="Unassembled WGS sequence"/>
</dbReference>
<dbReference type="Gene3D" id="3.30.9.10">
    <property type="entry name" value="D-Amino Acid Oxidase, subunit A, domain 2"/>
    <property type="match status" value="1"/>
</dbReference>
<dbReference type="GO" id="GO:0016491">
    <property type="term" value="F:oxidoreductase activity"/>
    <property type="evidence" value="ECO:0007669"/>
    <property type="project" value="UniProtKB-KW"/>
</dbReference>
<dbReference type="PANTHER" id="PTHR13847">
    <property type="entry name" value="SARCOSINE DEHYDROGENASE-RELATED"/>
    <property type="match status" value="1"/>
</dbReference>
<dbReference type="OrthoDB" id="9806601at2"/>
<evidence type="ECO:0000259" key="2">
    <source>
        <dbReference type="Pfam" id="PF01266"/>
    </source>
</evidence>
<dbReference type="AlphaFoldDB" id="A0A9Q2NZQ5"/>
<evidence type="ECO:0000313" key="4">
    <source>
        <dbReference type="EMBL" id="MBM2419876.1"/>
    </source>
</evidence>
<dbReference type="SUPFAM" id="SSF51905">
    <property type="entry name" value="FAD/NAD(P)-binding domain"/>
    <property type="match status" value="1"/>
</dbReference>
<name>A0A9Q2NZQ5_9RHOB</name>